<dbReference type="Pfam" id="PF13091">
    <property type="entry name" value="PLDc_2"/>
    <property type="match status" value="1"/>
</dbReference>
<evidence type="ECO:0000259" key="1">
    <source>
        <dbReference type="Pfam" id="PF13091"/>
    </source>
</evidence>
<dbReference type="GO" id="GO:0004386">
    <property type="term" value="F:helicase activity"/>
    <property type="evidence" value="ECO:0007669"/>
    <property type="project" value="UniProtKB-KW"/>
</dbReference>
<keyword evidence="2" id="KW-0378">Hydrolase</keyword>
<dbReference type="AlphaFoldDB" id="A0A380H0V2"/>
<dbReference type="CDD" id="cd09204">
    <property type="entry name" value="PLDc_N_DEXD_b2"/>
    <property type="match status" value="1"/>
</dbReference>
<evidence type="ECO:0000313" key="3">
    <source>
        <dbReference type="Proteomes" id="UP000255425"/>
    </source>
</evidence>
<reference evidence="2 3" key="1">
    <citation type="submission" date="2018-06" db="EMBL/GenBank/DDBJ databases">
        <authorList>
            <consortium name="Pathogen Informatics"/>
            <person name="Doyle S."/>
        </authorList>
    </citation>
    <scope>NUCLEOTIDE SEQUENCE [LARGE SCALE GENOMIC DNA]</scope>
    <source>
        <strain evidence="2 3">NCTC11807</strain>
    </source>
</reference>
<keyword evidence="2" id="KW-0547">Nucleotide-binding</keyword>
<dbReference type="SUPFAM" id="SSF56024">
    <property type="entry name" value="Phospholipase D/nuclease"/>
    <property type="match status" value="1"/>
</dbReference>
<keyword evidence="3" id="KW-1185">Reference proteome</keyword>
<dbReference type="EMBL" id="UHDZ01000001">
    <property type="protein sequence ID" value="SUM68552.1"/>
    <property type="molecule type" value="Genomic_DNA"/>
</dbReference>
<proteinExistence type="predicted"/>
<keyword evidence="2" id="KW-0067">ATP-binding</keyword>
<dbReference type="InterPro" id="IPR025202">
    <property type="entry name" value="PLD-like_dom"/>
</dbReference>
<accession>A0A380H0V2</accession>
<dbReference type="Gene3D" id="3.30.870.10">
    <property type="entry name" value="Endonuclease Chain A"/>
    <property type="match status" value="1"/>
</dbReference>
<sequence length="180" mass="20579">MNQLIKDFKQSLYKGFIDKSVPYRGNFTPKLLVNNKEENILSTIIDQLHKCESFCISVAFITESGLASLKSHLLDLNKKEVKGKIITSNHLGFNSPKMYEELLKLENVEVKLTDVEGFHAKGYIFEHKDYISLIIGSSNLTSNSLTINYEYNLLLSTHKNGDLVHNVKNNFDQLWKTVSH</sequence>
<organism evidence="2 3">
    <name type="scientific">Staphylococcus saccharolyticus</name>
    <dbReference type="NCBI Taxonomy" id="33028"/>
    <lineage>
        <taxon>Bacteria</taxon>
        <taxon>Bacillati</taxon>
        <taxon>Bacillota</taxon>
        <taxon>Bacilli</taxon>
        <taxon>Bacillales</taxon>
        <taxon>Staphylococcaceae</taxon>
        <taxon>Staphylococcus</taxon>
    </lineage>
</organism>
<dbReference type="Proteomes" id="UP000255425">
    <property type="component" value="Unassembled WGS sequence"/>
</dbReference>
<feature type="domain" description="Phospholipase D-like" evidence="1">
    <location>
        <begin position="45"/>
        <end position="175"/>
    </location>
</feature>
<evidence type="ECO:0000313" key="2">
    <source>
        <dbReference type="EMBL" id="SUM68552.1"/>
    </source>
</evidence>
<name>A0A380H0V2_9STAP</name>
<keyword evidence="2" id="KW-0347">Helicase</keyword>
<protein>
    <submittedName>
        <fullName evidence="2">Helicase</fullName>
    </submittedName>
</protein>
<gene>
    <name evidence="2" type="ORF">NCTC11807_00571</name>
</gene>